<name>A0A845MKW5_9PROT</name>
<dbReference type="SUPFAM" id="SSF82657">
    <property type="entry name" value="BolA-like"/>
    <property type="match status" value="1"/>
</dbReference>
<dbReference type="PANTHER" id="PTHR46230:SF7">
    <property type="entry name" value="BOLA-LIKE PROTEIN 1"/>
    <property type="match status" value="1"/>
</dbReference>
<dbReference type="AlphaFoldDB" id="A0A845MKW5"/>
<dbReference type="RefSeq" id="WP_161340004.1">
    <property type="nucleotide sequence ID" value="NZ_JBHSDG010000003.1"/>
</dbReference>
<dbReference type="InterPro" id="IPR002634">
    <property type="entry name" value="BolA"/>
</dbReference>
<keyword evidence="3" id="KW-1185">Reference proteome</keyword>
<dbReference type="GO" id="GO:0016226">
    <property type="term" value="P:iron-sulfur cluster assembly"/>
    <property type="evidence" value="ECO:0007669"/>
    <property type="project" value="TreeGrafter"/>
</dbReference>
<dbReference type="Pfam" id="PF01722">
    <property type="entry name" value="BolA"/>
    <property type="match status" value="1"/>
</dbReference>
<reference evidence="2 3" key="1">
    <citation type="journal article" date="2014" name="Int. J. Syst. Evol. Microbiol.">
        <title>Sneathiella chungangensis sp. nov., isolated from a marine sand, and emended description of the genus Sneathiella.</title>
        <authorList>
            <person name="Siamphan C."/>
            <person name="Kim H."/>
            <person name="Lee J.S."/>
            <person name="Kim W."/>
        </authorList>
    </citation>
    <scope>NUCLEOTIDE SEQUENCE [LARGE SCALE GENOMIC DNA]</scope>
    <source>
        <strain evidence="2 3">KCTC 32476</strain>
    </source>
</reference>
<comment type="similarity">
    <text evidence="1">Belongs to the BolA/IbaG family.</text>
</comment>
<dbReference type="PIRSF" id="PIRSF003113">
    <property type="entry name" value="BolA"/>
    <property type="match status" value="1"/>
</dbReference>
<dbReference type="OrthoDB" id="9811118at2"/>
<protein>
    <submittedName>
        <fullName evidence="2">BolA/IbaG family iron-sulfur metabolism protein</fullName>
    </submittedName>
</protein>
<comment type="caution">
    <text evidence="2">The sequence shown here is derived from an EMBL/GenBank/DDBJ whole genome shotgun (WGS) entry which is preliminary data.</text>
</comment>
<dbReference type="EMBL" id="WTVA01000015">
    <property type="protein sequence ID" value="MZR23544.1"/>
    <property type="molecule type" value="Genomic_DNA"/>
</dbReference>
<dbReference type="InterPro" id="IPR036065">
    <property type="entry name" value="BolA-like_sf"/>
</dbReference>
<evidence type="ECO:0000313" key="3">
    <source>
        <dbReference type="Proteomes" id="UP000445696"/>
    </source>
</evidence>
<dbReference type="PANTHER" id="PTHR46230">
    <property type="match status" value="1"/>
</dbReference>
<organism evidence="2 3">
    <name type="scientific">Sneathiella chungangensis</name>
    <dbReference type="NCBI Taxonomy" id="1418234"/>
    <lineage>
        <taxon>Bacteria</taxon>
        <taxon>Pseudomonadati</taxon>
        <taxon>Pseudomonadota</taxon>
        <taxon>Alphaproteobacteria</taxon>
        <taxon>Sneathiellales</taxon>
        <taxon>Sneathiellaceae</taxon>
        <taxon>Sneathiella</taxon>
    </lineage>
</organism>
<accession>A0A845MKW5</accession>
<proteinExistence type="inferred from homology"/>
<dbReference type="Gene3D" id="3.30.300.90">
    <property type="entry name" value="BolA-like"/>
    <property type="match status" value="1"/>
</dbReference>
<evidence type="ECO:0000256" key="1">
    <source>
        <dbReference type="RuleBase" id="RU003860"/>
    </source>
</evidence>
<evidence type="ECO:0000313" key="2">
    <source>
        <dbReference type="EMBL" id="MZR23544.1"/>
    </source>
</evidence>
<dbReference type="Proteomes" id="UP000445696">
    <property type="component" value="Unassembled WGS sequence"/>
</dbReference>
<gene>
    <name evidence="2" type="ORF">GQF03_14490</name>
</gene>
<sequence length="85" mass="9325">MSVAKTIEQKLRNAFSPTELKVIDESHLHAGHAGARPEGESHFRVEIASGDFKGMSRVAQQRAIYAVLAEELKTDIHALALTVRS</sequence>